<feature type="compositionally biased region" description="Polar residues" evidence="1">
    <location>
        <begin position="1"/>
        <end position="10"/>
    </location>
</feature>
<dbReference type="Proteomes" id="UP000053820">
    <property type="component" value="Unassembled WGS sequence"/>
</dbReference>
<feature type="compositionally biased region" description="Low complexity" evidence="1">
    <location>
        <begin position="258"/>
        <end position="277"/>
    </location>
</feature>
<protein>
    <submittedName>
        <fullName evidence="2">Uncharacterized protein</fullName>
    </submittedName>
</protein>
<feature type="compositionally biased region" description="Basic and acidic residues" evidence="1">
    <location>
        <begin position="40"/>
        <end position="55"/>
    </location>
</feature>
<feature type="compositionally biased region" description="Polar residues" evidence="1">
    <location>
        <begin position="147"/>
        <end position="157"/>
    </location>
</feature>
<feature type="region of interest" description="Disordered" evidence="1">
    <location>
        <begin position="236"/>
        <end position="280"/>
    </location>
</feature>
<feature type="region of interest" description="Disordered" evidence="1">
    <location>
        <begin position="1"/>
        <end position="166"/>
    </location>
</feature>
<organism evidence="2 3">
    <name type="scientific">Hydnomerulius pinastri MD-312</name>
    <dbReference type="NCBI Taxonomy" id="994086"/>
    <lineage>
        <taxon>Eukaryota</taxon>
        <taxon>Fungi</taxon>
        <taxon>Dikarya</taxon>
        <taxon>Basidiomycota</taxon>
        <taxon>Agaricomycotina</taxon>
        <taxon>Agaricomycetes</taxon>
        <taxon>Agaricomycetidae</taxon>
        <taxon>Boletales</taxon>
        <taxon>Boletales incertae sedis</taxon>
        <taxon>Leucogyrophana</taxon>
    </lineage>
</organism>
<proteinExistence type="predicted"/>
<sequence>MSDPITSADQQKPAAVKVKYSAKAKRKRTTVNDTESGEESDLRESDMPEERRVTKSPEVALKAPGTPSGPKVVDVHLPGPSPKRQRRDSEESQPPSKPTSKSAHARGSSTSSIKSSHAKPSSSARPASTKPTSSRRPESPADDADETSSIAESSSGTRVRRSEPERIQYFKDQPACGELEAHRAFCTRCDSWVSLGKQRTYTVRPWELHRTKCDQKPAAAKEAKPTTNEVLQVEEKQEAPAPDNMEVPTQDPVKEKLTSPPSTPANANNNPSSPTSSKAIRRSEAERIAILQADPRAQEVKPHEVFCRSCQKWIKLSINQPYSLANWQSHQQRCSGSTPSSRVATAERKITLLNDPQARWSAPRSVQCAFCKSTVEMDGAVDYDLTKWNEHKEKCTPSNVPCSNEHPRIGIATRVPPAFVSELYFANPHKRVNTSTSFFGQHVY</sequence>
<reference evidence="2 3" key="1">
    <citation type="submission" date="2014-04" db="EMBL/GenBank/DDBJ databases">
        <title>Evolutionary Origins and Diversification of the Mycorrhizal Mutualists.</title>
        <authorList>
            <consortium name="DOE Joint Genome Institute"/>
            <consortium name="Mycorrhizal Genomics Consortium"/>
            <person name="Kohler A."/>
            <person name="Kuo A."/>
            <person name="Nagy L.G."/>
            <person name="Floudas D."/>
            <person name="Copeland A."/>
            <person name="Barry K.W."/>
            <person name="Cichocki N."/>
            <person name="Veneault-Fourrey C."/>
            <person name="LaButti K."/>
            <person name="Lindquist E.A."/>
            <person name="Lipzen A."/>
            <person name="Lundell T."/>
            <person name="Morin E."/>
            <person name="Murat C."/>
            <person name="Riley R."/>
            <person name="Ohm R."/>
            <person name="Sun H."/>
            <person name="Tunlid A."/>
            <person name="Henrissat B."/>
            <person name="Grigoriev I.V."/>
            <person name="Hibbett D.S."/>
            <person name="Martin F."/>
        </authorList>
    </citation>
    <scope>NUCLEOTIDE SEQUENCE [LARGE SCALE GENOMIC DNA]</scope>
    <source>
        <strain evidence="2 3">MD-312</strain>
    </source>
</reference>
<dbReference type="AlphaFoldDB" id="A0A0C9VWX7"/>
<keyword evidence="3" id="KW-1185">Reference proteome</keyword>
<feature type="compositionally biased region" description="Basic residues" evidence="1">
    <location>
        <begin position="20"/>
        <end position="29"/>
    </location>
</feature>
<evidence type="ECO:0000313" key="3">
    <source>
        <dbReference type="Proteomes" id="UP000053820"/>
    </source>
</evidence>
<dbReference type="EMBL" id="KN840124">
    <property type="protein sequence ID" value="KIJ57773.1"/>
    <property type="molecule type" value="Genomic_DNA"/>
</dbReference>
<dbReference type="OrthoDB" id="3262173at2759"/>
<accession>A0A0C9VWX7</accession>
<dbReference type="HOGENOM" id="CLU_044883_0_0_1"/>
<feature type="compositionally biased region" description="Low complexity" evidence="1">
    <location>
        <begin position="108"/>
        <end position="134"/>
    </location>
</feature>
<gene>
    <name evidence="2" type="ORF">HYDPIDRAFT_34803</name>
</gene>
<name>A0A0C9VWX7_9AGAM</name>
<evidence type="ECO:0000313" key="2">
    <source>
        <dbReference type="EMBL" id="KIJ57773.1"/>
    </source>
</evidence>
<evidence type="ECO:0000256" key="1">
    <source>
        <dbReference type="SAM" id="MobiDB-lite"/>
    </source>
</evidence>
<feature type="compositionally biased region" description="Polar residues" evidence="1">
    <location>
        <begin position="92"/>
        <end position="102"/>
    </location>
</feature>